<dbReference type="EMBL" id="BAFN01000001">
    <property type="protein sequence ID" value="GAN32577.1"/>
    <property type="molecule type" value="Genomic_DNA"/>
</dbReference>
<dbReference type="SUPFAM" id="SSF52540">
    <property type="entry name" value="P-loop containing nucleoside triphosphate hydrolases"/>
    <property type="match status" value="1"/>
</dbReference>
<organism evidence="5 6">
    <name type="scientific">Candidatus Brocadia sinica JPN1</name>
    <dbReference type="NCBI Taxonomy" id="1197129"/>
    <lineage>
        <taxon>Bacteria</taxon>
        <taxon>Pseudomonadati</taxon>
        <taxon>Planctomycetota</taxon>
        <taxon>Candidatus Brocadiia</taxon>
        <taxon>Candidatus Brocadiales</taxon>
        <taxon>Candidatus Brocadiaceae</taxon>
        <taxon>Candidatus Brocadia</taxon>
    </lineage>
</organism>
<dbReference type="CDD" id="cd03230">
    <property type="entry name" value="ABC_DR_subfamily_A"/>
    <property type="match status" value="1"/>
</dbReference>
<dbReference type="RefSeq" id="WP_052562717.1">
    <property type="nucleotide sequence ID" value="NZ_BAFN01000001.1"/>
</dbReference>
<evidence type="ECO:0000313" key="5">
    <source>
        <dbReference type="EMBL" id="GAN32577.1"/>
    </source>
</evidence>
<dbReference type="PROSITE" id="PS50893">
    <property type="entry name" value="ABC_TRANSPORTER_2"/>
    <property type="match status" value="1"/>
</dbReference>
<reference evidence="6" key="1">
    <citation type="journal article" date="2015" name="Genome Announc.">
        <title>Draft Genome Sequence of an Anaerobic Ammonium-Oxidizing Bacterium, "Candidatus Brocadia sinica".</title>
        <authorList>
            <person name="Oshiki M."/>
            <person name="Shinyako-Hata K."/>
            <person name="Satoh H."/>
            <person name="Okabe S."/>
        </authorList>
    </citation>
    <scope>NUCLEOTIDE SEQUENCE [LARGE SCALE GENOMIC DNA]</scope>
    <source>
        <strain evidence="6">JPN1</strain>
    </source>
</reference>
<keyword evidence="1" id="KW-0813">Transport</keyword>
<dbReference type="InterPro" id="IPR003439">
    <property type="entry name" value="ABC_transporter-like_ATP-bd"/>
</dbReference>
<evidence type="ECO:0000256" key="2">
    <source>
        <dbReference type="ARBA" id="ARBA00022741"/>
    </source>
</evidence>
<feature type="domain" description="ABC transporter" evidence="4">
    <location>
        <begin position="6"/>
        <end position="240"/>
    </location>
</feature>
<dbReference type="SMART" id="SM00382">
    <property type="entry name" value="AAA"/>
    <property type="match status" value="1"/>
</dbReference>
<sequence>MDSFAVRTEGLTKVYKDFWRRKSTSALTNLNLTIERGEIFGLLGPNGSGKTTTVKLLLGLLFPTSGKSWLLGYPSSDLQTKSKIGFLPEESYLYKFLNAEEILDFYAKLFDISKKERKRRIDVLLHDVGLGHYRKRPLNQYSKGMLRRIGLAQAIINDPELVILDEPTSGLDPIGSREMKDLILEFKRQGKTVVLCSHLLSDVQDICDRIAIFNKGVVQVMGSVKELLSQKDVVEFMVKNLSGNDIQAVAAFIKSRNGDVLSINHPSSTLEELFVNIIQHRS</sequence>
<proteinExistence type="predicted"/>
<dbReference type="InterPro" id="IPR027417">
    <property type="entry name" value="P-loop_NTPase"/>
</dbReference>
<keyword evidence="3 5" id="KW-0067">ATP-binding</keyword>
<evidence type="ECO:0000256" key="1">
    <source>
        <dbReference type="ARBA" id="ARBA00022448"/>
    </source>
</evidence>
<dbReference type="InterPro" id="IPR051782">
    <property type="entry name" value="ABC_Transporter_VariousFunc"/>
</dbReference>
<accession>A0ABQ0JV09</accession>
<dbReference type="InterPro" id="IPR003593">
    <property type="entry name" value="AAA+_ATPase"/>
</dbReference>
<keyword evidence="2" id="KW-0547">Nucleotide-binding</keyword>
<dbReference type="Gene3D" id="3.40.50.300">
    <property type="entry name" value="P-loop containing nucleotide triphosphate hydrolases"/>
    <property type="match status" value="1"/>
</dbReference>
<protein>
    <submittedName>
        <fullName evidence="5">ABC-2 type transport system ATP-binding protein</fullName>
    </submittedName>
</protein>
<gene>
    <name evidence="5" type="ORF">BROSI_A1092</name>
</gene>
<evidence type="ECO:0000259" key="4">
    <source>
        <dbReference type="PROSITE" id="PS50893"/>
    </source>
</evidence>
<dbReference type="PANTHER" id="PTHR42939:SF1">
    <property type="entry name" value="ABC TRANSPORTER ATP-BINDING PROTEIN ALBC-RELATED"/>
    <property type="match status" value="1"/>
</dbReference>
<dbReference type="PANTHER" id="PTHR42939">
    <property type="entry name" value="ABC TRANSPORTER ATP-BINDING PROTEIN ALBC-RELATED"/>
    <property type="match status" value="1"/>
</dbReference>
<dbReference type="InterPro" id="IPR017871">
    <property type="entry name" value="ABC_transporter-like_CS"/>
</dbReference>
<keyword evidence="6" id="KW-1185">Reference proteome</keyword>
<dbReference type="PROSITE" id="PS00211">
    <property type="entry name" value="ABC_TRANSPORTER_1"/>
    <property type="match status" value="1"/>
</dbReference>
<evidence type="ECO:0000313" key="6">
    <source>
        <dbReference type="Proteomes" id="UP000032309"/>
    </source>
</evidence>
<comment type="caution">
    <text evidence="5">The sequence shown here is derived from an EMBL/GenBank/DDBJ whole genome shotgun (WGS) entry which is preliminary data.</text>
</comment>
<dbReference type="Pfam" id="PF00005">
    <property type="entry name" value="ABC_tran"/>
    <property type="match status" value="1"/>
</dbReference>
<evidence type="ECO:0000256" key="3">
    <source>
        <dbReference type="ARBA" id="ARBA00022840"/>
    </source>
</evidence>
<dbReference type="GO" id="GO:0005524">
    <property type="term" value="F:ATP binding"/>
    <property type="evidence" value="ECO:0007669"/>
    <property type="project" value="UniProtKB-KW"/>
</dbReference>
<dbReference type="Proteomes" id="UP000032309">
    <property type="component" value="Unassembled WGS sequence"/>
</dbReference>
<name>A0ABQ0JV09_9BACT</name>